<reference evidence="2 3" key="1">
    <citation type="submission" date="2018-03" db="EMBL/GenBank/DDBJ databases">
        <title>Chitinolytic properties of Streptosporangium nondiastaticum TBG75A20.</title>
        <authorList>
            <person name="Gayathri V."/>
            <person name="Shiburaj S."/>
        </authorList>
    </citation>
    <scope>NUCLEOTIDE SEQUENCE [LARGE SCALE GENOMIC DNA]</scope>
    <source>
        <strain evidence="2 3">TBG75A20</strain>
    </source>
</reference>
<dbReference type="PANTHER" id="PTHR44846">
    <property type="entry name" value="MANNOSYL-D-GLYCERATE TRANSPORT/METABOLISM SYSTEM REPRESSOR MNGR-RELATED"/>
    <property type="match status" value="1"/>
</dbReference>
<name>A0A9X7JJ67_9ACTN</name>
<dbReference type="EMBL" id="PXWG01000173">
    <property type="protein sequence ID" value="PSJ24628.1"/>
    <property type="molecule type" value="Genomic_DNA"/>
</dbReference>
<organism evidence="2 3">
    <name type="scientific">Streptosporangium nondiastaticum</name>
    <dbReference type="NCBI Taxonomy" id="35764"/>
    <lineage>
        <taxon>Bacteria</taxon>
        <taxon>Bacillati</taxon>
        <taxon>Actinomycetota</taxon>
        <taxon>Actinomycetes</taxon>
        <taxon>Streptosporangiales</taxon>
        <taxon>Streptosporangiaceae</taxon>
        <taxon>Streptosporangium</taxon>
    </lineage>
</organism>
<protein>
    <submittedName>
        <fullName evidence="2">UTRA domain-containing protein</fullName>
    </submittedName>
</protein>
<evidence type="ECO:0000259" key="1">
    <source>
        <dbReference type="SMART" id="SM00866"/>
    </source>
</evidence>
<evidence type="ECO:0000313" key="3">
    <source>
        <dbReference type="Proteomes" id="UP000242427"/>
    </source>
</evidence>
<dbReference type="SUPFAM" id="SSF64288">
    <property type="entry name" value="Chorismate lyase-like"/>
    <property type="match status" value="1"/>
</dbReference>
<dbReference type="OrthoDB" id="3620754at2"/>
<keyword evidence="3" id="KW-1185">Reference proteome</keyword>
<dbReference type="AlphaFoldDB" id="A0A9X7JJ67"/>
<accession>A0A9X7JJ67</accession>
<dbReference type="GO" id="GO:0003677">
    <property type="term" value="F:DNA binding"/>
    <property type="evidence" value="ECO:0007669"/>
    <property type="project" value="InterPro"/>
</dbReference>
<comment type="caution">
    <text evidence="2">The sequence shown here is derived from an EMBL/GenBank/DDBJ whole genome shotgun (WGS) entry which is preliminary data.</text>
</comment>
<dbReference type="InterPro" id="IPR028978">
    <property type="entry name" value="Chorismate_lyase_/UTRA_dom_sf"/>
</dbReference>
<dbReference type="InterPro" id="IPR050679">
    <property type="entry name" value="Bact_HTH_transcr_reg"/>
</dbReference>
<dbReference type="PANTHER" id="PTHR44846:SF17">
    <property type="entry name" value="GNTR-FAMILY TRANSCRIPTIONAL REGULATOR"/>
    <property type="match status" value="1"/>
</dbReference>
<gene>
    <name evidence="2" type="ORF">B7P34_32410</name>
</gene>
<dbReference type="InterPro" id="IPR011663">
    <property type="entry name" value="UTRA"/>
</dbReference>
<dbReference type="GO" id="GO:0045892">
    <property type="term" value="P:negative regulation of DNA-templated transcription"/>
    <property type="evidence" value="ECO:0007669"/>
    <property type="project" value="TreeGrafter"/>
</dbReference>
<proteinExistence type="predicted"/>
<dbReference type="Gene3D" id="3.40.1410.10">
    <property type="entry name" value="Chorismate lyase-like"/>
    <property type="match status" value="1"/>
</dbReference>
<dbReference type="RefSeq" id="WP_106681754.1">
    <property type="nucleotide sequence ID" value="NZ_PXWG01000173.1"/>
</dbReference>
<feature type="domain" description="UbiC transcription regulator-associated" evidence="1">
    <location>
        <begin position="32"/>
        <end position="173"/>
    </location>
</feature>
<dbReference type="Proteomes" id="UP000242427">
    <property type="component" value="Unassembled WGS sequence"/>
</dbReference>
<sequence length="181" mass="19702">MQSDTRWVSSSLPYLQARTDGSPDAWSAETTAQGRRGRQKIVHAGEVPAPDVVAELLGVPPGEAVAVRRRLMLLDDRPSELTDTYYPVSIARGTPLAGTAKIPGGAVTLLARLGHTGATVREDVIARMPTDGERRSLDTAPDEPVLQLTRLTLDRTGRPIQVDVMVMPAHRQRLHYEIALP</sequence>
<dbReference type="Pfam" id="PF07702">
    <property type="entry name" value="UTRA"/>
    <property type="match status" value="1"/>
</dbReference>
<dbReference type="SMART" id="SM00866">
    <property type="entry name" value="UTRA"/>
    <property type="match status" value="1"/>
</dbReference>
<evidence type="ECO:0000313" key="2">
    <source>
        <dbReference type="EMBL" id="PSJ24628.1"/>
    </source>
</evidence>